<dbReference type="EMBL" id="CP084167">
    <property type="protein sequence ID" value="UJG44196.1"/>
    <property type="molecule type" value="Genomic_DNA"/>
</dbReference>
<evidence type="ECO:0000313" key="1">
    <source>
        <dbReference type="EMBL" id="UJG44196.1"/>
    </source>
</evidence>
<reference evidence="1" key="1">
    <citation type="journal article" date="2022" name="Nat. Microbiol.">
        <title>Unique mobile elements and scalable gene flow at the prokaryote-eukaryote boundary revealed by circularized Asgard archaea genomes.</title>
        <authorList>
            <person name="Wu F."/>
            <person name="Speth D.R."/>
            <person name="Philosof A."/>
            <person name="Cremiere A."/>
            <person name="Narayanan A."/>
            <person name="Barco R.A."/>
            <person name="Connon S.A."/>
            <person name="Amend J.P."/>
            <person name="Antoshechkin I.A."/>
            <person name="Orphan V.J."/>
        </authorList>
    </citation>
    <scope>NUCLEOTIDE SEQUENCE</scope>
    <source>
        <strain evidence="1">PR6</strain>
    </source>
</reference>
<dbReference type="AlphaFoldDB" id="A0A9Y1BSL5"/>
<organism evidence="1">
    <name type="scientific">Candidatus Heimdallarchaeum endolithica</name>
    <dbReference type="NCBI Taxonomy" id="2876572"/>
    <lineage>
        <taxon>Archaea</taxon>
        <taxon>Promethearchaeati</taxon>
        <taxon>Candidatus Heimdallarchaeota</taxon>
        <taxon>Candidatus Heimdallarchaeia (ex Rinke et al. 2021) (nom. nud.)</taxon>
        <taxon>Candidatus Heimdallarchaeales</taxon>
        <taxon>Candidatus Heimdallarchaeaceae</taxon>
        <taxon>Candidatus Heimdallarchaeum</taxon>
    </lineage>
</organism>
<dbReference type="Proteomes" id="UP001200513">
    <property type="component" value="Chromosome"/>
</dbReference>
<name>A0A9Y1BSL5_9ARCH</name>
<proteinExistence type="predicted"/>
<sequence>MKRFFPSLLFCLSNEMLKLEKTNFTKSSRIIKLPGVISEIGTKARRTNRIPHSLGIKGKVRKNRITAIDKTRREEKKYFRNVSKRDLFMFLRDLVNILMKKISPKM</sequence>
<protein>
    <submittedName>
        <fullName evidence="1">Uncharacterized protein</fullName>
    </submittedName>
</protein>
<gene>
    <name evidence="1" type="ORF">K9W46_03210</name>
</gene>
<accession>A0A9Y1BSL5</accession>